<keyword evidence="2" id="KW-1185">Reference proteome</keyword>
<dbReference type="Proteomes" id="UP000049077">
    <property type="component" value="Unassembled WGS sequence"/>
</dbReference>
<name>A0ABM9QLT8_9VIBR</name>
<protein>
    <submittedName>
        <fullName evidence="1">Uncharacterized protein</fullName>
    </submittedName>
</protein>
<gene>
    <name evidence="1" type="ORF">VCR4J5_1260073</name>
</gene>
<organism evidence="1 2">
    <name type="scientific">Vibrio crassostreae</name>
    <dbReference type="NCBI Taxonomy" id="246167"/>
    <lineage>
        <taxon>Bacteria</taxon>
        <taxon>Pseudomonadati</taxon>
        <taxon>Pseudomonadota</taxon>
        <taxon>Gammaproteobacteria</taxon>
        <taxon>Vibrionales</taxon>
        <taxon>Vibrionaceae</taxon>
        <taxon>Vibrio</taxon>
    </lineage>
</organism>
<proteinExistence type="predicted"/>
<comment type="caution">
    <text evidence="1">The sequence shown here is derived from an EMBL/GenBank/DDBJ whole genome shotgun (WGS) entry which is preliminary data.</text>
</comment>
<evidence type="ECO:0000313" key="2">
    <source>
        <dbReference type="Proteomes" id="UP000049077"/>
    </source>
</evidence>
<sequence>MFDSHSHKLPTKKVRTHSIYYCSGLLLSDTIYDYFFGKDSNMSDEELALEWMRQQAHKVDPYVIDPSFDECVELLDPAFKKGKSVAQLKYLLSEADRRAGAAERKHAALKYAKEKSPNAGQILRLQSKLQQVQLALKLATGDSNMTISQFCSEYDVTKRDGNTAWNEKLVEQGKRK</sequence>
<dbReference type="EMBL" id="CCJX01000031">
    <property type="protein sequence ID" value="CDS97541.1"/>
    <property type="molecule type" value="Genomic_DNA"/>
</dbReference>
<evidence type="ECO:0000313" key="1">
    <source>
        <dbReference type="EMBL" id="CDS97541.1"/>
    </source>
</evidence>
<accession>A0ABM9QLT8</accession>
<reference evidence="1 2" key="1">
    <citation type="submission" date="2014-06" db="EMBL/GenBank/DDBJ databases">
        <authorList>
            <person name="Le Roux F."/>
        </authorList>
    </citation>
    <scope>NUCLEOTIDE SEQUENCE [LARGE SCALE GENOMIC DNA]</scope>
    <source>
        <strain evidence="1 2">J5-4</strain>
    </source>
</reference>